<evidence type="ECO:0000256" key="1">
    <source>
        <dbReference type="SAM" id="Phobius"/>
    </source>
</evidence>
<evidence type="ECO:0000256" key="2">
    <source>
        <dbReference type="SAM" id="SignalP"/>
    </source>
</evidence>
<protein>
    <recommendedName>
        <fullName evidence="3">CYTH domain-containing protein</fullName>
    </recommendedName>
</protein>
<feature type="domain" description="CYTH" evidence="3">
    <location>
        <begin position="37"/>
        <end position="283"/>
    </location>
</feature>
<keyword evidence="1" id="KW-1133">Transmembrane helix</keyword>
<keyword evidence="2" id="KW-0732">Signal</keyword>
<dbReference type="Pfam" id="PF01928">
    <property type="entry name" value="CYTH"/>
    <property type="match status" value="1"/>
</dbReference>
<dbReference type="InterPro" id="IPR023577">
    <property type="entry name" value="CYTH_domain"/>
</dbReference>
<dbReference type="Gene3D" id="2.40.320.10">
    <property type="entry name" value="Hypothetical Protein Pfu-838710-001"/>
    <property type="match status" value="1"/>
</dbReference>
<dbReference type="Proteomes" id="UP000178432">
    <property type="component" value="Unassembled WGS sequence"/>
</dbReference>
<dbReference type="InterPro" id="IPR033469">
    <property type="entry name" value="CYTH-like_dom_sf"/>
</dbReference>
<keyword evidence="1" id="KW-0472">Membrane</keyword>
<keyword evidence="1" id="KW-0812">Transmembrane</keyword>
<dbReference type="EMBL" id="MHIF01000063">
    <property type="protein sequence ID" value="OGY46284.1"/>
    <property type="molecule type" value="Genomic_DNA"/>
</dbReference>
<comment type="caution">
    <text evidence="4">The sequence shown here is derived from an EMBL/GenBank/DDBJ whole genome shotgun (WGS) entry which is preliminary data.</text>
</comment>
<evidence type="ECO:0000313" key="5">
    <source>
        <dbReference type="Proteomes" id="UP000178432"/>
    </source>
</evidence>
<accession>A0A1G1Y275</accession>
<dbReference type="PROSITE" id="PS51707">
    <property type="entry name" value="CYTH"/>
    <property type="match status" value="1"/>
</dbReference>
<feature type="chain" id="PRO_5009581475" description="CYTH domain-containing protein" evidence="2">
    <location>
        <begin position="24"/>
        <end position="337"/>
    </location>
</feature>
<evidence type="ECO:0000313" key="4">
    <source>
        <dbReference type="EMBL" id="OGY46284.1"/>
    </source>
</evidence>
<dbReference type="SUPFAM" id="SSF55154">
    <property type="entry name" value="CYTH-like phosphatases"/>
    <property type="match status" value="1"/>
</dbReference>
<sequence>MKKLLFLLAVVSLLSGNFFMAQAAQLDTGSGDFNAIRIEEEDRLFIPADKVNEVWAYLEEYFIKDQTFLEAINPKLSAYFNLEDFRDIYFDTPDLKLLSQKSGIRYRVRTNLTNPEDVKNNRELVQIKLNNISANEIQRGEYKYPVKRAGNINTAEESHPLLGLIDKDFRQEFKDKVSSLGLDPMSLRPILTVDDHRRRVYILYDKKPSISISLDEAKSRVWGQEISFAEIEPEISEIILTEADEKTKAELRNIINKIIGVLKAKLPYLKTDLTPKYNKSFDRLEEKLPYLRALVKYDLQSQNALYSVVSLAVLAILALVLGLYFLIKRLVFKQREK</sequence>
<organism evidence="4 5">
    <name type="scientific">Candidatus Buchananbacteria bacterium RIFCSPHIGHO2_01_FULL_46_12</name>
    <dbReference type="NCBI Taxonomy" id="1797536"/>
    <lineage>
        <taxon>Bacteria</taxon>
        <taxon>Candidatus Buchananiibacteriota</taxon>
    </lineage>
</organism>
<gene>
    <name evidence="4" type="ORF">A2663_00265</name>
</gene>
<feature type="signal peptide" evidence="2">
    <location>
        <begin position="1"/>
        <end position="23"/>
    </location>
</feature>
<name>A0A1G1Y275_9BACT</name>
<dbReference type="AlphaFoldDB" id="A0A1G1Y275"/>
<reference evidence="4 5" key="1">
    <citation type="journal article" date="2016" name="Nat. Commun.">
        <title>Thousands of microbial genomes shed light on interconnected biogeochemical processes in an aquifer system.</title>
        <authorList>
            <person name="Anantharaman K."/>
            <person name="Brown C.T."/>
            <person name="Hug L.A."/>
            <person name="Sharon I."/>
            <person name="Castelle C.J."/>
            <person name="Probst A.J."/>
            <person name="Thomas B.C."/>
            <person name="Singh A."/>
            <person name="Wilkins M.J."/>
            <person name="Karaoz U."/>
            <person name="Brodie E.L."/>
            <person name="Williams K.H."/>
            <person name="Hubbard S.S."/>
            <person name="Banfield J.F."/>
        </authorList>
    </citation>
    <scope>NUCLEOTIDE SEQUENCE [LARGE SCALE GENOMIC DNA]</scope>
</reference>
<feature type="transmembrane region" description="Helical" evidence="1">
    <location>
        <begin position="304"/>
        <end position="327"/>
    </location>
</feature>
<evidence type="ECO:0000259" key="3">
    <source>
        <dbReference type="PROSITE" id="PS51707"/>
    </source>
</evidence>
<proteinExistence type="predicted"/>